<dbReference type="InterPro" id="IPR011990">
    <property type="entry name" value="TPR-like_helical_dom_sf"/>
</dbReference>
<protein>
    <submittedName>
        <fullName evidence="1">Tetratricopeptide repeat protein</fullName>
    </submittedName>
</protein>
<dbReference type="InterPro" id="IPR006597">
    <property type="entry name" value="Sel1-like"/>
</dbReference>
<dbReference type="Pfam" id="PF08238">
    <property type="entry name" value="Sel1"/>
    <property type="match status" value="2"/>
</dbReference>
<evidence type="ECO:0000313" key="2">
    <source>
        <dbReference type="Proteomes" id="UP001597380"/>
    </source>
</evidence>
<reference evidence="2" key="1">
    <citation type="journal article" date="2019" name="Int. J. Syst. Evol. Microbiol.">
        <title>The Global Catalogue of Microorganisms (GCM) 10K type strain sequencing project: providing services to taxonomists for standard genome sequencing and annotation.</title>
        <authorList>
            <consortium name="The Broad Institute Genomics Platform"/>
            <consortium name="The Broad Institute Genome Sequencing Center for Infectious Disease"/>
            <person name="Wu L."/>
            <person name="Ma J."/>
        </authorList>
    </citation>
    <scope>NUCLEOTIDE SEQUENCE [LARGE SCALE GENOMIC DNA]</scope>
    <source>
        <strain evidence="2">CGMCC 1.10992</strain>
    </source>
</reference>
<name>A0ABW4XGH3_9GAMM</name>
<dbReference type="Proteomes" id="UP001597380">
    <property type="component" value="Unassembled WGS sequence"/>
</dbReference>
<organism evidence="1 2">
    <name type="scientific">Corallincola platygyrae</name>
    <dbReference type="NCBI Taxonomy" id="1193278"/>
    <lineage>
        <taxon>Bacteria</taxon>
        <taxon>Pseudomonadati</taxon>
        <taxon>Pseudomonadota</taxon>
        <taxon>Gammaproteobacteria</taxon>
        <taxon>Alteromonadales</taxon>
        <taxon>Psychromonadaceae</taxon>
        <taxon>Corallincola</taxon>
    </lineage>
</organism>
<dbReference type="Gene3D" id="1.25.40.10">
    <property type="entry name" value="Tetratricopeptide repeat domain"/>
    <property type="match status" value="1"/>
</dbReference>
<dbReference type="SMART" id="SM00671">
    <property type="entry name" value="SEL1"/>
    <property type="match status" value="2"/>
</dbReference>
<comment type="caution">
    <text evidence="1">The sequence shown here is derived from an EMBL/GenBank/DDBJ whole genome shotgun (WGS) entry which is preliminary data.</text>
</comment>
<sequence length="158" mass="17749">MEESTKNKILKLYDDGELEELHEILAPYVANGEPFALHINASFSLAGSMETEAEYSKRYVEQMKKASEGGIAAASYRMGVNHLYGDDVKQDYKLASMYFERAIAQGDSYTKFTYGFSIYYGTDENPQDKVRGLKLMQEAAAEGIEKAARELELISKSQ</sequence>
<dbReference type="InterPro" id="IPR050767">
    <property type="entry name" value="Sel1_AlgK"/>
</dbReference>
<dbReference type="RefSeq" id="WP_345338765.1">
    <property type="nucleotide sequence ID" value="NZ_BAABLI010000007.1"/>
</dbReference>
<evidence type="ECO:0000313" key="1">
    <source>
        <dbReference type="EMBL" id="MFD2094597.1"/>
    </source>
</evidence>
<gene>
    <name evidence="1" type="ORF">ACFSJ3_01250</name>
</gene>
<keyword evidence="2" id="KW-1185">Reference proteome</keyword>
<dbReference type="PANTHER" id="PTHR11102:SF160">
    <property type="entry name" value="ERAD-ASSOCIATED E3 UBIQUITIN-PROTEIN LIGASE COMPONENT HRD3"/>
    <property type="match status" value="1"/>
</dbReference>
<dbReference type="EMBL" id="JBHUHT010000004">
    <property type="protein sequence ID" value="MFD2094597.1"/>
    <property type="molecule type" value="Genomic_DNA"/>
</dbReference>
<proteinExistence type="predicted"/>
<dbReference type="SUPFAM" id="SSF81901">
    <property type="entry name" value="HCP-like"/>
    <property type="match status" value="1"/>
</dbReference>
<accession>A0ABW4XGH3</accession>
<dbReference type="PANTHER" id="PTHR11102">
    <property type="entry name" value="SEL-1-LIKE PROTEIN"/>
    <property type="match status" value="1"/>
</dbReference>